<dbReference type="SMART" id="SM00249">
    <property type="entry name" value="PHD"/>
    <property type="match status" value="4"/>
</dbReference>
<dbReference type="KEGG" id="tut:107362736"/>
<feature type="domain" description="PHD-type" evidence="7">
    <location>
        <begin position="115"/>
        <end position="180"/>
    </location>
</feature>
<dbReference type="Pfam" id="PF13831">
    <property type="entry name" value="PHD_2"/>
    <property type="match status" value="1"/>
</dbReference>
<evidence type="ECO:0000256" key="4">
    <source>
        <dbReference type="PROSITE-ProRule" id="PRU00146"/>
    </source>
</evidence>
<dbReference type="CDD" id="cd15674">
    <property type="entry name" value="ePHD_PHF14"/>
    <property type="match status" value="1"/>
</dbReference>
<keyword evidence="5" id="KW-0175">Coiled coil</keyword>
<dbReference type="InterPro" id="IPR013083">
    <property type="entry name" value="Znf_RING/FYVE/PHD"/>
</dbReference>
<dbReference type="Gene3D" id="3.30.70.2850">
    <property type="match status" value="1"/>
</dbReference>
<dbReference type="GO" id="GO:0006357">
    <property type="term" value="P:regulation of transcription by RNA polymerase II"/>
    <property type="evidence" value="ECO:0007669"/>
    <property type="project" value="TreeGrafter"/>
</dbReference>
<feature type="domain" description="PHD-type" evidence="7">
    <location>
        <begin position="526"/>
        <end position="580"/>
    </location>
</feature>
<feature type="compositionally biased region" description="Polar residues" evidence="6">
    <location>
        <begin position="586"/>
        <end position="603"/>
    </location>
</feature>
<dbReference type="PANTHER" id="PTHR13793:SF150">
    <property type="entry name" value="PHD FINGER PROTEIN 14"/>
    <property type="match status" value="1"/>
</dbReference>
<evidence type="ECO:0000256" key="1">
    <source>
        <dbReference type="ARBA" id="ARBA00022723"/>
    </source>
</evidence>
<dbReference type="InterPro" id="IPR019787">
    <property type="entry name" value="Znf_PHD-finger"/>
</dbReference>
<proteinExistence type="predicted"/>
<dbReference type="Gene3D" id="2.30.30.1150">
    <property type="match status" value="2"/>
</dbReference>
<feature type="domain" description="PHD-type" evidence="7">
    <location>
        <begin position="692"/>
        <end position="745"/>
    </location>
</feature>
<feature type="region of interest" description="Disordered" evidence="6">
    <location>
        <begin position="790"/>
        <end position="837"/>
    </location>
</feature>
<dbReference type="PROSITE" id="PS01359">
    <property type="entry name" value="ZF_PHD_1"/>
    <property type="match status" value="2"/>
</dbReference>
<dbReference type="Pfam" id="PF13832">
    <property type="entry name" value="zf-HC5HC2H_2"/>
    <property type="match status" value="1"/>
</dbReference>
<dbReference type="PROSITE" id="PS50016">
    <property type="entry name" value="ZF_PHD_2"/>
    <property type="match status" value="3"/>
</dbReference>
<feature type="region of interest" description="Disordered" evidence="6">
    <location>
        <begin position="15"/>
        <end position="84"/>
    </location>
</feature>
<dbReference type="Gene3D" id="3.30.40.10">
    <property type="entry name" value="Zinc/RING finger domain, C3HC4 (zinc finger)"/>
    <property type="match status" value="2"/>
</dbReference>
<feature type="compositionally biased region" description="Basic and acidic residues" evidence="6">
    <location>
        <begin position="24"/>
        <end position="36"/>
    </location>
</feature>
<feature type="compositionally biased region" description="Acidic residues" evidence="6">
    <location>
        <begin position="743"/>
        <end position="774"/>
    </location>
</feature>
<feature type="region of interest" description="Disordered" evidence="6">
    <location>
        <begin position="743"/>
        <end position="778"/>
    </location>
</feature>
<gene>
    <name evidence="9" type="primary">107362736</name>
</gene>
<feature type="coiled-coil region" evidence="5">
    <location>
        <begin position="421"/>
        <end position="455"/>
    </location>
</feature>
<feature type="domain" description="PHD-type" evidence="8">
    <location>
        <begin position="183"/>
        <end position="302"/>
    </location>
</feature>
<dbReference type="InterPro" id="IPR011011">
    <property type="entry name" value="Znf_FYVE_PHD"/>
</dbReference>
<dbReference type="OrthoDB" id="336088at2759"/>
<evidence type="ECO:0000313" key="10">
    <source>
        <dbReference type="Proteomes" id="UP000015104"/>
    </source>
</evidence>
<protein>
    <recommendedName>
        <fullName evidence="11">PHD finger protein 14</fullName>
    </recommendedName>
</protein>
<dbReference type="Pfam" id="PF00628">
    <property type="entry name" value="PHD"/>
    <property type="match status" value="2"/>
</dbReference>
<evidence type="ECO:0000256" key="6">
    <source>
        <dbReference type="SAM" id="MobiDB-lite"/>
    </source>
</evidence>
<feature type="compositionally biased region" description="Basic residues" evidence="6">
    <location>
        <begin position="633"/>
        <end position="655"/>
    </location>
</feature>
<dbReference type="PROSITE" id="PS51805">
    <property type="entry name" value="EPHD"/>
    <property type="match status" value="1"/>
</dbReference>
<dbReference type="InterPro" id="IPR050701">
    <property type="entry name" value="Histone_Mod_Regulator"/>
</dbReference>
<dbReference type="SUPFAM" id="SSF57903">
    <property type="entry name" value="FYVE/PHD zinc finger"/>
    <property type="match status" value="3"/>
</dbReference>
<name>T1KAJ1_TETUR</name>
<dbReference type="Proteomes" id="UP000015104">
    <property type="component" value="Unassembled WGS sequence"/>
</dbReference>
<evidence type="ECO:0000256" key="2">
    <source>
        <dbReference type="ARBA" id="ARBA00022771"/>
    </source>
</evidence>
<evidence type="ECO:0000259" key="7">
    <source>
        <dbReference type="PROSITE" id="PS50016"/>
    </source>
</evidence>
<dbReference type="InterPro" id="IPR001965">
    <property type="entry name" value="Znf_PHD"/>
</dbReference>
<feature type="compositionally biased region" description="Basic and acidic residues" evidence="6">
    <location>
        <begin position="790"/>
        <end position="804"/>
    </location>
</feature>
<dbReference type="EMBL" id="CAEY01001940">
    <property type="status" value="NOT_ANNOTATED_CDS"/>
    <property type="molecule type" value="Genomic_DNA"/>
</dbReference>
<reference evidence="10" key="1">
    <citation type="submission" date="2011-08" db="EMBL/GenBank/DDBJ databases">
        <authorList>
            <person name="Rombauts S."/>
        </authorList>
    </citation>
    <scope>NUCLEOTIDE SEQUENCE</scope>
    <source>
        <strain evidence="10">London</strain>
    </source>
</reference>
<evidence type="ECO:0000256" key="5">
    <source>
        <dbReference type="SAM" id="Coils"/>
    </source>
</evidence>
<dbReference type="CDD" id="cd15561">
    <property type="entry name" value="PHD1_PHF14"/>
    <property type="match status" value="1"/>
</dbReference>
<evidence type="ECO:0000313" key="9">
    <source>
        <dbReference type="EnsemblMetazoa" id="tetur08g00570.1"/>
    </source>
</evidence>
<keyword evidence="3" id="KW-0862">Zinc</keyword>
<accession>T1KAJ1</accession>
<reference evidence="9" key="2">
    <citation type="submission" date="2015-06" db="UniProtKB">
        <authorList>
            <consortium name="EnsemblMetazoa"/>
        </authorList>
    </citation>
    <scope>IDENTIFICATION</scope>
</reference>
<keyword evidence="10" id="KW-1185">Reference proteome</keyword>
<dbReference type="GO" id="GO:0008270">
    <property type="term" value="F:zinc ion binding"/>
    <property type="evidence" value="ECO:0007669"/>
    <property type="project" value="UniProtKB-KW"/>
</dbReference>
<evidence type="ECO:0000256" key="3">
    <source>
        <dbReference type="ARBA" id="ARBA00022833"/>
    </source>
</evidence>
<feature type="compositionally biased region" description="Basic residues" evidence="6">
    <location>
        <begin position="805"/>
        <end position="825"/>
    </location>
</feature>
<dbReference type="InterPro" id="IPR034732">
    <property type="entry name" value="EPHD"/>
</dbReference>
<keyword evidence="2 4" id="KW-0863">Zinc-finger</keyword>
<dbReference type="InterPro" id="IPR019786">
    <property type="entry name" value="Zinc_finger_PHD-type_CS"/>
</dbReference>
<dbReference type="HOGENOM" id="CLU_006506_1_0_1"/>
<dbReference type="AlphaFoldDB" id="T1KAJ1"/>
<feature type="region of interest" description="Disordered" evidence="6">
    <location>
        <begin position="577"/>
        <end position="670"/>
    </location>
</feature>
<sequence length="860" mass="98047">MAHSSLNLLVSDLLAESSSDDEEYVPKSKDIAAAEKDDIDDDDEDDDEDDDDEDPDAEDDDDDENKGHRAIKEENKSTEKSGLTADLIHSNTDYLKSSGDFSPIKFELPIRVTKLLVCSVCLGDVSHEVDEIVECDSCGITVHEACYGVTNDTDNDADSVNSNASSASTEPWFCDACLANVTNPNCDLCPNVGGIFKQTDVKRWVHLVCALYIPGVAFNDTSHLSGVTLFELSHDRWSARTCILCEDERLSRTGVCISCDAGMCKSYFHVSCAQSHGLLSEAQTADETELVDPFYAHCKVHASDKAVVKSKRRNWLALQSKMKIKRQQLQENSLNERIARKLQRARIKWLKIEEMKQPPWVPNQKIPRLLTTSPSAVKKLIRKAELLGMSPQTQYIAAQDVDIRKKWHLPPAFSVEYVSYYLDRDNRITNMQKRIEELKNQCRQLKGVENTTRQRYEELINVIGECKTKNTELKETGRNIWTLLANLSRETISIPKLFQNDAEKRDEESKAGGAVGESATSAPNILVKCGICNRSHDFQRLALCDSCKLHYHLYCLDPPLKRMPKKTRFGGWQCSDCTEKEEEETTSPNKSDGEQSPESSIDTPNKRRRLRENVKGPNKFVPDAETTPTAAIPKKKKRGRKRKRIKGVRRNKIKIKKEDDEENSANRRGIVSMGPNNSLLVTLEPVKPVKLEEECCKCKQISKTKFLVQCDQCFLFYHFACCNPPLRKNPKKKGYQWFCEECDDSDESDEEDDDDGKDETGEGEEEEDAGEGEDSFQVNEKLVFDFKRKKNYNDDSLKQKDTKNNNRHNHHRPHPQHLHQNHPYHQHQSQQHSEMIIYHENMIKPKENGRVSIHYKENGD</sequence>
<feature type="compositionally biased region" description="Acidic residues" evidence="6">
    <location>
        <begin position="37"/>
        <end position="64"/>
    </location>
</feature>
<dbReference type="eggNOG" id="KOG0957">
    <property type="taxonomic scope" value="Eukaryota"/>
</dbReference>
<evidence type="ECO:0000259" key="8">
    <source>
        <dbReference type="PROSITE" id="PS51805"/>
    </source>
</evidence>
<feature type="compositionally biased region" description="Basic and acidic residues" evidence="6">
    <location>
        <begin position="65"/>
        <end position="79"/>
    </location>
</feature>
<dbReference type="EnsemblMetazoa" id="tetur08g00570.1">
    <property type="protein sequence ID" value="tetur08g00570.1"/>
    <property type="gene ID" value="tetur08g00570"/>
</dbReference>
<evidence type="ECO:0008006" key="11">
    <source>
        <dbReference type="Google" id="ProtNLM"/>
    </source>
</evidence>
<organism evidence="9 10">
    <name type="scientific">Tetranychus urticae</name>
    <name type="common">Two-spotted spider mite</name>
    <dbReference type="NCBI Taxonomy" id="32264"/>
    <lineage>
        <taxon>Eukaryota</taxon>
        <taxon>Metazoa</taxon>
        <taxon>Ecdysozoa</taxon>
        <taxon>Arthropoda</taxon>
        <taxon>Chelicerata</taxon>
        <taxon>Arachnida</taxon>
        <taxon>Acari</taxon>
        <taxon>Acariformes</taxon>
        <taxon>Trombidiformes</taxon>
        <taxon>Prostigmata</taxon>
        <taxon>Eleutherengona</taxon>
        <taxon>Raphignathae</taxon>
        <taxon>Tetranychoidea</taxon>
        <taxon>Tetranychidae</taxon>
        <taxon>Tetranychus</taxon>
    </lineage>
</organism>
<dbReference type="PANTHER" id="PTHR13793">
    <property type="entry name" value="PHD FINGER PROTEINS"/>
    <property type="match status" value="1"/>
</dbReference>
<dbReference type="OMA" id="RIKVIVC"/>
<keyword evidence="1" id="KW-0479">Metal-binding</keyword>